<dbReference type="GO" id="GO:0009736">
    <property type="term" value="P:cytokinin-activated signaling pathway"/>
    <property type="evidence" value="ECO:0007669"/>
    <property type="project" value="InterPro"/>
</dbReference>
<accession>A0A8J5GK30</accession>
<keyword evidence="5" id="KW-1185">Reference proteome</keyword>
<sequence>MVVNSGTKALELLGMEPNVNMIITDNWMPKMTGYELLKRIKESSKTREIPVIIMSIENVPNQINRYLKKSIISIKTIIFFLIR</sequence>
<evidence type="ECO:0000313" key="4">
    <source>
        <dbReference type="EMBL" id="KAG6508272.1"/>
    </source>
</evidence>
<dbReference type="Gene3D" id="3.40.50.2300">
    <property type="match status" value="1"/>
</dbReference>
<dbReference type="Pfam" id="PF00072">
    <property type="entry name" value="Response_reg"/>
    <property type="match status" value="1"/>
</dbReference>
<dbReference type="InterPro" id="IPR045279">
    <property type="entry name" value="ARR-like"/>
</dbReference>
<keyword evidence="1" id="KW-0902">Two-component regulatory system</keyword>
<dbReference type="InterPro" id="IPR001789">
    <property type="entry name" value="Sig_transdc_resp-reg_receiver"/>
</dbReference>
<dbReference type="AlphaFoldDB" id="A0A8J5GK30"/>
<dbReference type="SUPFAM" id="SSF52172">
    <property type="entry name" value="CheY-like"/>
    <property type="match status" value="1"/>
</dbReference>
<dbReference type="PANTHER" id="PTHR43874">
    <property type="entry name" value="TWO-COMPONENT RESPONSE REGULATOR"/>
    <property type="match status" value="1"/>
</dbReference>
<gene>
    <name evidence="4" type="ORF">ZIOFF_033646</name>
</gene>
<feature type="domain" description="Response regulatory" evidence="3">
    <location>
        <begin position="1"/>
        <end position="83"/>
    </location>
</feature>
<protein>
    <recommendedName>
        <fullName evidence="3">Response regulatory domain-containing protein</fullName>
    </recommendedName>
</protein>
<dbReference type="PROSITE" id="PS50110">
    <property type="entry name" value="RESPONSE_REGULATORY"/>
    <property type="match status" value="1"/>
</dbReference>
<dbReference type="InterPro" id="IPR011006">
    <property type="entry name" value="CheY-like_superfamily"/>
</dbReference>
<dbReference type="PANTHER" id="PTHR43874:SF106">
    <property type="entry name" value="TWO-COMPONENT RESPONSE REGULATOR ORR4"/>
    <property type="match status" value="1"/>
</dbReference>
<reference evidence="4 5" key="1">
    <citation type="submission" date="2020-08" db="EMBL/GenBank/DDBJ databases">
        <title>Plant Genome Project.</title>
        <authorList>
            <person name="Zhang R.-G."/>
        </authorList>
    </citation>
    <scope>NUCLEOTIDE SEQUENCE [LARGE SCALE GENOMIC DNA]</scope>
    <source>
        <tissue evidence="4">Rhizome</tissue>
    </source>
</reference>
<keyword evidence="2" id="KW-0597">Phosphoprotein</keyword>
<organism evidence="4 5">
    <name type="scientific">Zingiber officinale</name>
    <name type="common">Ginger</name>
    <name type="synonym">Amomum zingiber</name>
    <dbReference type="NCBI Taxonomy" id="94328"/>
    <lineage>
        <taxon>Eukaryota</taxon>
        <taxon>Viridiplantae</taxon>
        <taxon>Streptophyta</taxon>
        <taxon>Embryophyta</taxon>
        <taxon>Tracheophyta</taxon>
        <taxon>Spermatophyta</taxon>
        <taxon>Magnoliopsida</taxon>
        <taxon>Liliopsida</taxon>
        <taxon>Zingiberales</taxon>
        <taxon>Zingiberaceae</taxon>
        <taxon>Zingiber</taxon>
    </lineage>
</organism>
<dbReference type="Proteomes" id="UP000734854">
    <property type="component" value="Unassembled WGS sequence"/>
</dbReference>
<feature type="modified residue" description="4-aspartylphosphate" evidence="2">
    <location>
        <position position="25"/>
    </location>
</feature>
<comment type="caution">
    <text evidence="4">The sequence shown here is derived from an EMBL/GenBank/DDBJ whole genome shotgun (WGS) entry which is preliminary data.</text>
</comment>
<dbReference type="GO" id="GO:0000160">
    <property type="term" value="P:phosphorelay signal transduction system"/>
    <property type="evidence" value="ECO:0007669"/>
    <property type="project" value="UniProtKB-KW"/>
</dbReference>
<evidence type="ECO:0000256" key="2">
    <source>
        <dbReference type="PROSITE-ProRule" id="PRU00169"/>
    </source>
</evidence>
<dbReference type="EMBL" id="JACMSC010000009">
    <property type="protein sequence ID" value="KAG6508272.1"/>
    <property type="molecule type" value="Genomic_DNA"/>
</dbReference>
<evidence type="ECO:0000259" key="3">
    <source>
        <dbReference type="PROSITE" id="PS50110"/>
    </source>
</evidence>
<evidence type="ECO:0000256" key="1">
    <source>
        <dbReference type="ARBA" id="ARBA00023012"/>
    </source>
</evidence>
<evidence type="ECO:0000313" key="5">
    <source>
        <dbReference type="Proteomes" id="UP000734854"/>
    </source>
</evidence>
<proteinExistence type="predicted"/>
<name>A0A8J5GK30_ZINOF</name>